<dbReference type="EMBL" id="JAKCXM010000094">
    <property type="protein sequence ID" value="KAJ0402827.1"/>
    <property type="molecule type" value="Genomic_DNA"/>
</dbReference>
<feature type="region of interest" description="Disordered" evidence="2">
    <location>
        <begin position="1"/>
        <end position="27"/>
    </location>
</feature>
<comment type="caution">
    <text evidence="3">The sequence shown here is derived from an EMBL/GenBank/DDBJ whole genome shotgun (WGS) entry which is preliminary data.</text>
</comment>
<keyword evidence="4" id="KW-1185">Reference proteome</keyword>
<dbReference type="Proteomes" id="UP001209570">
    <property type="component" value="Unassembled WGS sequence"/>
</dbReference>
<dbReference type="PANTHER" id="PTHR37473:SF1">
    <property type="entry name" value="EF-HAND DOMAIN-CONTAINING PROTEIN"/>
    <property type="match status" value="1"/>
</dbReference>
<evidence type="ECO:0000313" key="4">
    <source>
        <dbReference type="Proteomes" id="UP001209570"/>
    </source>
</evidence>
<feature type="coiled-coil region" evidence="1">
    <location>
        <begin position="146"/>
        <end position="211"/>
    </location>
</feature>
<feature type="region of interest" description="Disordered" evidence="2">
    <location>
        <begin position="266"/>
        <end position="300"/>
    </location>
</feature>
<evidence type="ECO:0000313" key="3">
    <source>
        <dbReference type="EMBL" id="KAJ0402827.1"/>
    </source>
</evidence>
<gene>
    <name evidence="3" type="ORF">P43SY_007369</name>
</gene>
<name>A0AAD5M5H3_PYTIN</name>
<evidence type="ECO:0008006" key="5">
    <source>
        <dbReference type="Google" id="ProtNLM"/>
    </source>
</evidence>
<keyword evidence="1" id="KW-0175">Coiled coil</keyword>
<feature type="compositionally biased region" description="Acidic residues" evidence="2">
    <location>
        <begin position="1"/>
        <end position="10"/>
    </location>
</feature>
<evidence type="ECO:0000256" key="2">
    <source>
        <dbReference type="SAM" id="MobiDB-lite"/>
    </source>
</evidence>
<proteinExistence type="predicted"/>
<feature type="region of interest" description="Disordered" evidence="2">
    <location>
        <begin position="101"/>
        <end position="129"/>
    </location>
</feature>
<dbReference type="AlphaFoldDB" id="A0AAD5M5H3"/>
<sequence length="364" mass="41731">MPLDSDDDGDYGSTPTTARQDEVRSGEYVSETPCFDALFSRYDSGNGVFGTEHLGSLLLDMGFNCAPRVLDRALDEMDPNATGEISKLTFLEWFEANADDIDLPPTAATGPGSPRTNPSQGGGGNAISLDDCDVDGGALTQVTSAMLDAKNQRKRTEDDVRLLANRLVHLRAEEAKAQKRIEEANRRAKEMEAVKRRNAEHQRAKQRAMEQLQLDIRRMRDMNHMASSLSRERRNQTMNSINALRAQMVQETRAQRDAHLARIRMKRETQHSELSERSREIRSHEKSALKRRDELKKNQQRELLRNAREKLAQEYQKKLTNERLIKQMEEEETQLIERLRISHEMQRAAYEHLEFVIQNDDGEL</sequence>
<protein>
    <recommendedName>
        <fullName evidence="5">EF-hand domain-containing protein</fullName>
    </recommendedName>
</protein>
<dbReference type="InterPro" id="IPR011992">
    <property type="entry name" value="EF-hand-dom_pair"/>
</dbReference>
<organism evidence="3 4">
    <name type="scientific">Pythium insidiosum</name>
    <name type="common">Pythiosis disease agent</name>
    <dbReference type="NCBI Taxonomy" id="114742"/>
    <lineage>
        <taxon>Eukaryota</taxon>
        <taxon>Sar</taxon>
        <taxon>Stramenopiles</taxon>
        <taxon>Oomycota</taxon>
        <taxon>Peronosporomycetes</taxon>
        <taxon>Pythiales</taxon>
        <taxon>Pythiaceae</taxon>
        <taxon>Pythium</taxon>
    </lineage>
</organism>
<dbReference type="PANTHER" id="PTHR37473">
    <property type="entry name" value="EF-HAND DOMAIN-CONTAINING PROTEIN"/>
    <property type="match status" value="1"/>
</dbReference>
<accession>A0AAD5M5H3</accession>
<dbReference type="Gene3D" id="1.10.238.10">
    <property type="entry name" value="EF-hand"/>
    <property type="match status" value="1"/>
</dbReference>
<evidence type="ECO:0000256" key="1">
    <source>
        <dbReference type="SAM" id="Coils"/>
    </source>
</evidence>
<dbReference type="SUPFAM" id="SSF47473">
    <property type="entry name" value="EF-hand"/>
    <property type="match status" value="1"/>
</dbReference>
<reference evidence="3" key="1">
    <citation type="submission" date="2021-12" db="EMBL/GenBank/DDBJ databases">
        <title>Prjna785345.</title>
        <authorList>
            <person name="Rujirawat T."/>
            <person name="Krajaejun T."/>
        </authorList>
    </citation>
    <scope>NUCLEOTIDE SEQUENCE</scope>
    <source>
        <strain evidence="3">Pi057C3</strain>
    </source>
</reference>